<sequence length="152" mass="17077">MKQTSIIKKEESLNDIKVKQAYESYEKLIVAIEEKNIPENIKTIIDKEIIELNEFVGTNNELFIKIKKSQITILSILHSELKIVAKNHHRNYWLVMGFTILGIPLGTAISLLLDNYGYIGVGLAGGIPIGILLGKALDKKAAMEGRQLNFDR</sequence>
<reference evidence="2 3" key="1">
    <citation type="submission" date="2024-01" db="EMBL/GenBank/DDBJ databases">
        <title>Pedobacter sp. nov., isolated from oil-contaminated soil.</title>
        <authorList>
            <person name="Le N.T.T."/>
        </authorList>
    </citation>
    <scope>NUCLEOTIDE SEQUENCE [LARGE SCALE GENOMIC DNA]</scope>
    <source>
        <strain evidence="2 3">VNH31</strain>
    </source>
</reference>
<keyword evidence="1" id="KW-0812">Transmembrane</keyword>
<protein>
    <recommendedName>
        <fullName evidence="4">Glycine zipper family protein</fullName>
    </recommendedName>
</protein>
<feature type="transmembrane region" description="Helical" evidence="1">
    <location>
        <begin position="92"/>
        <end position="112"/>
    </location>
</feature>
<dbReference type="Proteomes" id="UP001337681">
    <property type="component" value="Unassembled WGS sequence"/>
</dbReference>
<comment type="caution">
    <text evidence="2">The sequence shown here is derived from an EMBL/GenBank/DDBJ whole genome shotgun (WGS) entry which is preliminary data.</text>
</comment>
<dbReference type="RefSeq" id="WP_330146657.1">
    <property type="nucleotide sequence ID" value="NZ_JAZDQU010000002.1"/>
</dbReference>
<evidence type="ECO:0000313" key="2">
    <source>
        <dbReference type="EMBL" id="MEE1885762.1"/>
    </source>
</evidence>
<keyword evidence="3" id="KW-1185">Reference proteome</keyword>
<keyword evidence="1" id="KW-1133">Transmembrane helix</keyword>
<gene>
    <name evidence="2" type="ORF">VRU49_10070</name>
</gene>
<dbReference type="EMBL" id="JAZDQU010000002">
    <property type="protein sequence ID" value="MEE1885762.1"/>
    <property type="molecule type" value="Genomic_DNA"/>
</dbReference>
<evidence type="ECO:0000256" key="1">
    <source>
        <dbReference type="SAM" id="Phobius"/>
    </source>
</evidence>
<proteinExistence type="predicted"/>
<evidence type="ECO:0000313" key="3">
    <source>
        <dbReference type="Proteomes" id="UP001337681"/>
    </source>
</evidence>
<organism evidence="2 3">
    <name type="scientific">Pedobacter flavus</name>
    <dbReference type="NCBI Taxonomy" id="3113906"/>
    <lineage>
        <taxon>Bacteria</taxon>
        <taxon>Pseudomonadati</taxon>
        <taxon>Bacteroidota</taxon>
        <taxon>Sphingobacteriia</taxon>
        <taxon>Sphingobacteriales</taxon>
        <taxon>Sphingobacteriaceae</taxon>
        <taxon>Pedobacter</taxon>
    </lineage>
</organism>
<name>A0ABU7H349_9SPHI</name>
<evidence type="ECO:0008006" key="4">
    <source>
        <dbReference type="Google" id="ProtNLM"/>
    </source>
</evidence>
<feature type="transmembrane region" description="Helical" evidence="1">
    <location>
        <begin position="118"/>
        <end position="137"/>
    </location>
</feature>
<accession>A0ABU7H349</accession>
<keyword evidence="1" id="KW-0472">Membrane</keyword>